<evidence type="ECO:0000313" key="2">
    <source>
        <dbReference type="EMBL" id="OXU16663.1"/>
    </source>
</evidence>
<evidence type="ECO:0000313" key="3">
    <source>
        <dbReference type="Proteomes" id="UP000215335"/>
    </source>
</evidence>
<proteinExistence type="predicted"/>
<dbReference type="InterPro" id="IPR058913">
    <property type="entry name" value="Integrase_dom_put"/>
</dbReference>
<dbReference type="STRING" id="543379.A0A232EE94"/>
<protein>
    <recommendedName>
        <fullName evidence="1">Integrase core domain-containing protein</fullName>
    </recommendedName>
</protein>
<evidence type="ECO:0000259" key="1">
    <source>
        <dbReference type="Pfam" id="PF24764"/>
    </source>
</evidence>
<accession>A0A232EE94</accession>
<sequence length="291" mass="34114">YTYQEIVALLSKRHDIFISVRHLKRILQCLGLRRKGIEESSLEDICAAIIEELNGSGCCVVLDLLRVLDIQGINDRVRHRLKRRVYHVPGPNFLWHLGGYDKLKPYGFVIHGGIDGFSRKILWLEVASTNNKPEVIAYYYLKTLQRRNLISTLMRLNTKISYPDLEVFLKRIRVYWSQMRRQGVHFWINLFKDLIDADLFHDSDPVHVELRDLVPGESNCLYYNPEIYGRRDYKKSVDQHEIITCLHECPIIPHLFKSFTEELMKLSKEVSTSIEAALYLFVKLTTLTAEY</sequence>
<dbReference type="PANTHER" id="PTHR46177">
    <property type="entry name" value="INTEGRASE CATALYTIC DOMAIN-CONTAINING PROTEIN"/>
    <property type="match status" value="1"/>
</dbReference>
<dbReference type="AlphaFoldDB" id="A0A232EE94"/>
<gene>
    <name evidence="2" type="ORF">TSAR_004989</name>
</gene>
<reference evidence="2 3" key="1">
    <citation type="journal article" date="2017" name="Curr. Biol.">
        <title>The Evolution of Venom by Co-option of Single-Copy Genes.</title>
        <authorList>
            <person name="Martinson E.O."/>
            <person name="Mrinalini"/>
            <person name="Kelkar Y.D."/>
            <person name="Chang C.H."/>
            <person name="Werren J.H."/>
        </authorList>
    </citation>
    <scope>NUCLEOTIDE SEQUENCE [LARGE SCALE GENOMIC DNA]</scope>
    <source>
        <strain evidence="2 3">Alberta</strain>
        <tissue evidence="2">Whole body</tissue>
    </source>
</reference>
<organism evidence="2 3">
    <name type="scientific">Trichomalopsis sarcophagae</name>
    <dbReference type="NCBI Taxonomy" id="543379"/>
    <lineage>
        <taxon>Eukaryota</taxon>
        <taxon>Metazoa</taxon>
        <taxon>Ecdysozoa</taxon>
        <taxon>Arthropoda</taxon>
        <taxon>Hexapoda</taxon>
        <taxon>Insecta</taxon>
        <taxon>Pterygota</taxon>
        <taxon>Neoptera</taxon>
        <taxon>Endopterygota</taxon>
        <taxon>Hymenoptera</taxon>
        <taxon>Apocrita</taxon>
        <taxon>Proctotrupomorpha</taxon>
        <taxon>Chalcidoidea</taxon>
        <taxon>Pteromalidae</taxon>
        <taxon>Pteromalinae</taxon>
        <taxon>Trichomalopsis</taxon>
    </lineage>
</organism>
<dbReference type="EMBL" id="NNAY01005457">
    <property type="protein sequence ID" value="OXU16663.1"/>
    <property type="molecule type" value="Genomic_DNA"/>
</dbReference>
<dbReference type="Proteomes" id="UP000215335">
    <property type="component" value="Unassembled WGS sequence"/>
</dbReference>
<feature type="non-terminal residue" evidence="2">
    <location>
        <position position="1"/>
    </location>
</feature>
<comment type="caution">
    <text evidence="2">The sequence shown here is derived from an EMBL/GenBank/DDBJ whole genome shotgun (WGS) entry which is preliminary data.</text>
</comment>
<feature type="domain" description="Integrase core" evidence="1">
    <location>
        <begin position="85"/>
        <end position="161"/>
    </location>
</feature>
<dbReference type="PANTHER" id="PTHR46177:SF1">
    <property type="entry name" value="INTEGRASE CATALYTIC DOMAIN-CONTAINING PROTEIN"/>
    <property type="match status" value="1"/>
</dbReference>
<dbReference type="OrthoDB" id="7689536at2759"/>
<keyword evidence="3" id="KW-1185">Reference proteome</keyword>
<name>A0A232EE94_9HYME</name>
<dbReference type="Pfam" id="PF24764">
    <property type="entry name" value="rva_4"/>
    <property type="match status" value="1"/>
</dbReference>